<evidence type="ECO:0000256" key="11">
    <source>
        <dbReference type="ARBA" id="ARBA00023326"/>
    </source>
</evidence>
<keyword evidence="11" id="KW-0624">Polysaccharide degradation</keyword>
<dbReference type="Gene3D" id="3.20.20.80">
    <property type="entry name" value="Glycosidases"/>
    <property type="match status" value="1"/>
</dbReference>
<evidence type="ECO:0000256" key="2">
    <source>
        <dbReference type="ARBA" id="ARBA00004613"/>
    </source>
</evidence>
<dbReference type="PANTHER" id="PTHR45708">
    <property type="entry name" value="ENDOCHITINASE"/>
    <property type="match status" value="1"/>
</dbReference>
<keyword evidence="4" id="KW-0964">Secreted</keyword>
<feature type="chain" id="PRO_5043093929" description="Pectinesterase" evidence="16">
    <location>
        <begin position="21"/>
        <end position="648"/>
    </location>
</feature>
<evidence type="ECO:0000256" key="3">
    <source>
        <dbReference type="ARBA" id="ARBA00005184"/>
    </source>
</evidence>
<name>A0AAW2NTR9_9LAMI</name>
<dbReference type="PANTHER" id="PTHR45708:SF49">
    <property type="entry name" value="ENDOCHITINASE"/>
    <property type="match status" value="1"/>
</dbReference>
<evidence type="ECO:0000256" key="14">
    <source>
        <dbReference type="PROSITE-ProRule" id="PRU10040"/>
    </source>
</evidence>
<evidence type="ECO:0000256" key="8">
    <source>
        <dbReference type="ARBA" id="ARBA00023157"/>
    </source>
</evidence>
<proteinExistence type="predicted"/>
<comment type="catalytic activity">
    <reaction evidence="1">
        <text>Random endo-hydrolysis of N-acetyl-beta-D-glucosaminide (1-&gt;4)-beta-linkages in chitin and chitodextrins.</text>
        <dbReference type="EC" id="3.2.1.14"/>
    </reaction>
</comment>
<comment type="caution">
    <text evidence="18">The sequence shown here is derived from an EMBL/GenBank/DDBJ whole genome shotgun (WGS) entry which is preliminary data.</text>
</comment>
<evidence type="ECO:0000256" key="4">
    <source>
        <dbReference type="ARBA" id="ARBA00022525"/>
    </source>
</evidence>
<comment type="pathway">
    <text evidence="3 16">Glycan metabolism; pectin degradation; 2-dehydro-3-deoxy-D-gluconate from pectin: step 1/5.</text>
</comment>
<dbReference type="GO" id="GO:0008843">
    <property type="term" value="F:endochitinase activity"/>
    <property type="evidence" value="ECO:0007669"/>
    <property type="project" value="UniProtKB-EC"/>
</dbReference>
<evidence type="ECO:0000256" key="6">
    <source>
        <dbReference type="ARBA" id="ARBA00023024"/>
    </source>
</evidence>
<evidence type="ECO:0000256" key="16">
    <source>
        <dbReference type="RuleBase" id="RU000589"/>
    </source>
</evidence>
<evidence type="ECO:0000256" key="9">
    <source>
        <dbReference type="ARBA" id="ARBA00023277"/>
    </source>
</evidence>
<dbReference type="GO" id="GO:0030599">
    <property type="term" value="F:pectinesterase activity"/>
    <property type="evidence" value="ECO:0007669"/>
    <property type="project" value="UniProtKB-UniRule"/>
</dbReference>
<dbReference type="GO" id="GO:0006032">
    <property type="term" value="P:chitin catabolic process"/>
    <property type="evidence" value="ECO:0007669"/>
    <property type="project" value="UniProtKB-KW"/>
</dbReference>
<feature type="domain" description="GH18" evidence="17">
    <location>
        <begin position="378"/>
        <end position="648"/>
    </location>
</feature>
<reference evidence="18" key="1">
    <citation type="submission" date="2020-06" db="EMBL/GenBank/DDBJ databases">
        <authorList>
            <person name="Li T."/>
            <person name="Hu X."/>
            <person name="Zhang T."/>
            <person name="Song X."/>
            <person name="Zhang H."/>
            <person name="Dai N."/>
            <person name="Sheng W."/>
            <person name="Hou X."/>
            <person name="Wei L."/>
        </authorList>
    </citation>
    <scope>NUCLEOTIDE SEQUENCE</scope>
    <source>
        <strain evidence="18">KEN8</strain>
        <tissue evidence="18">Leaf</tissue>
    </source>
</reference>
<evidence type="ECO:0000256" key="1">
    <source>
        <dbReference type="ARBA" id="ARBA00000822"/>
    </source>
</evidence>
<feature type="signal peptide" evidence="16">
    <location>
        <begin position="1"/>
        <end position="20"/>
    </location>
</feature>
<comment type="subcellular location">
    <subcellularLocation>
        <location evidence="2">Secreted</location>
    </subcellularLocation>
</comment>
<dbReference type="SUPFAM" id="SSF51445">
    <property type="entry name" value="(Trans)glycosidases"/>
    <property type="match status" value="1"/>
</dbReference>
<evidence type="ECO:0000256" key="7">
    <source>
        <dbReference type="ARBA" id="ARBA00023085"/>
    </source>
</evidence>
<organism evidence="18">
    <name type="scientific">Sesamum calycinum</name>
    <dbReference type="NCBI Taxonomy" id="2727403"/>
    <lineage>
        <taxon>Eukaryota</taxon>
        <taxon>Viridiplantae</taxon>
        <taxon>Streptophyta</taxon>
        <taxon>Embryophyta</taxon>
        <taxon>Tracheophyta</taxon>
        <taxon>Spermatophyta</taxon>
        <taxon>Magnoliopsida</taxon>
        <taxon>eudicotyledons</taxon>
        <taxon>Gunneridae</taxon>
        <taxon>Pentapetalae</taxon>
        <taxon>asterids</taxon>
        <taxon>lamiids</taxon>
        <taxon>Lamiales</taxon>
        <taxon>Pedaliaceae</taxon>
        <taxon>Sesamum</taxon>
    </lineage>
</organism>
<keyword evidence="9" id="KW-0119">Carbohydrate metabolism</keyword>
<dbReference type="EC" id="3.2.1.-" evidence="15"/>
<dbReference type="SUPFAM" id="SSF51126">
    <property type="entry name" value="Pectin lyase-like"/>
    <property type="match status" value="1"/>
</dbReference>
<dbReference type="InterPro" id="IPR001223">
    <property type="entry name" value="Glyco_hydro18_cat"/>
</dbReference>
<dbReference type="Pfam" id="PF01095">
    <property type="entry name" value="Pectinesterase"/>
    <property type="match status" value="1"/>
</dbReference>
<keyword evidence="16" id="KW-0732">Signal</keyword>
<dbReference type="GO" id="GO:0005576">
    <property type="term" value="C:extracellular region"/>
    <property type="evidence" value="ECO:0007669"/>
    <property type="project" value="UniProtKB-SubCell"/>
</dbReference>
<dbReference type="PROSITE" id="PS01095">
    <property type="entry name" value="GH18_1"/>
    <property type="match status" value="1"/>
</dbReference>
<keyword evidence="5 15" id="KW-0378">Hydrolase</keyword>
<dbReference type="GO" id="GO:0042545">
    <property type="term" value="P:cell wall modification"/>
    <property type="evidence" value="ECO:0007669"/>
    <property type="project" value="UniProtKB-UniRule"/>
</dbReference>
<evidence type="ECO:0000256" key="10">
    <source>
        <dbReference type="ARBA" id="ARBA00023295"/>
    </source>
</evidence>
<dbReference type="InterPro" id="IPR011050">
    <property type="entry name" value="Pectin_lyase_fold/virulence"/>
</dbReference>
<feature type="active site" evidence="14">
    <location>
        <position position="219"/>
    </location>
</feature>
<dbReference type="AlphaFoldDB" id="A0AAW2NTR9"/>
<evidence type="ECO:0000256" key="15">
    <source>
        <dbReference type="RuleBase" id="RU000489"/>
    </source>
</evidence>
<protein>
    <recommendedName>
        <fullName evidence="16">Pectinesterase</fullName>
        <ecNumber evidence="16">3.1.1.11</ecNumber>
        <ecNumber evidence="15">3.2.1.-</ecNumber>
    </recommendedName>
</protein>
<evidence type="ECO:0000256" key="5">
    <source>
        <dbReference type="ARBA" id="ARBA00022801"/>
    </source>
</evidence>
<dbReference type="Pfam" id="PF00704">
    <property type="entry name" value="Glyco_hydro_18"/>
    <property type="match status" value="1"/>
</dbReference>
<dbReference type="PROSITE" id="PS00503">
    <property type="entry name" value="PECTINESTERASE_2"/>
    <property type="match status" value="1"/>
</dbReference>
<dbReference type="CDD" id="cd02877">
    <property type="entry name" value="GH18_hevamine_XipI_class_III"/>
    <property type="match status" value="1"/>
</dbReference>
<evidence type="ECO:0000256" key="13">
    <source>
        <dbReference type="ARBA" id="ARBA00059418"/>
    </source>
</evidence>
<accession>A0AAW2NTR9</accession>
<keyword evidence="8" id="KW-1015">Disulfide bond</keyword>
<reference evidence="18" key="2">
    <citation type="journal article" date="2024" name="Plant">
        <title>Genomic evolution and insights into agronomic trait innovations of Sesamum species.</title>
        <authorList>
            <person name="Miao H."/>
            <person name="Wang L."/>
            <person name="Qu L."/>
            <person name="Liu H."/>
            <person name="Sun Y."/>
            <person name="Le M."/>
            <person name="Wang Q."/>
            <person name="Wei S."/>
            <person name="Zheng Y."/>
            <person name="Lin W."/>
            <person name="Duan Y."/>
            <person name="Cao H."/>
            <person name="Xiong S."/>
            <person name="Wang X."/>
            <person name="Wei L."/>
            <person name="Li C."/>
            <person name="Ma Q."/>
            <person name="Ju M."/>
            <person name="Zhao R."/>
            <person name="Li G."/>
            <person name="Mu C."/>
            <person name="Tian Q."/>
            <person name="Mei H."/>
            <person name="Zhang T."/>
            <person name="Gao T."/>
            <person name="Zhang H."/>
        </authorList>
    </citation>
    <scope>NUCLEOTIDE SEQUENCE</scope>
    <source>
        <strain evidence="18">KEN8</strain>
    </source>
</reference>
<keyword evidence="6" id="KW-0146">Chitin degradation</keyword>
<gene>
    <name evidence="18" type="ORF">Scaly_1679800</name>
</gene>
<dbReference type="EMBL" id="JACGWM010000010">
    <property type="protein sequence ID" value="KAL0346638.1"/>
    <property type="molecule type" value="Genomic_DNA"/>
</dbReference>
<dbReference type="InterPro" id="IPR001579">
    <property type="entry name" value="Glyco_hydro_18_chit_AS"/>
</dbReference>
<dbReference type="GO" id="GO:0045490">
    <property type="term" value="P:pectin catabolic process"/>
    <property type="evidence" value="ECO:0007669"/>
    <property type="project" value="UniProtKB-UniRule"/>
</dbReference>
<dbReference type="InterPro" id="IPR033131">
    <property type="entry name" value="Pectinesterase_Asp_AS"/>
</dbReference>
<dbReference type="InterPro" id="IPR000070">
    <property type="entry name" value="Pectinesterase_cat"/>
</dbReference>
<dbReference type="PROSITE" id="PS51910">
    <property type="entry name" value="GH18_2"/>
    <property type="match status" value="1"/>
</dbReference>
<dbReference type="Gene3D" id="2.160.20.10">
    <property type="entry name" value="Single-stranded right-handed beta-helix, Pectin lyase-like"/>
    <property type="match status" value="1"/>
</dbReference>
<dbReference type="EC" id="3.1.1.11" evidence="16"/>
<dbReference type="InterPro" id="IPR017853">
    <property type="entry name" value="GH"/>
</dbReference>
<evidence type="ECO:0000259" key="17">
    <source>
        <dbReference type="PROSITE" id="PS51910"/>
    </source>
</evidence>
<sequence>MHTHFFHLAILWLALGIMNADHNAVVWGKVVMNKTRVEYSEEQFLKWVDFVGSLNHSLFKSANNKVFPSYTLTVDKNPALGDFISIQEALDSLPPLNLLRVVINVHAGFTQGGGADSTIVEWGDTAQTPGPKGRPLGTFASATFAVDAPYFIAKNITFKVYQYDASAPSGRDGTQAVAFRISGDTAAFVGCKFLGAQDTLYDHSGRHYYKDCYIEGSVDFIFGNGLSLFEECEVHAVASVTGAVTAQGRSSMLDDTGFSFVNCKVTGSGALYLGRAWGPFSRVVFAYTYMDNIIIPKGWHDWGDPSRQMTVFYGQYKCRGAGASFAGRVSWSRELTDEEAKPFLSLSFIDGSGNHGSSISAKTLTHLHILVILTLQAGKISIYWGQNGNEGTLADTCATGNYGFVNLAFLATFGNGQTPMINLAGHCDPTVNGCTTLSSDIKSCQAKGIKIMLSIGGAAGSYYLASTQDARQVATYLWNNFLGGTSSSRPLGDAVLDGIDFDIEGGTDQHWDDLARYLSAYSKKGKKVYLSAAPQCPFPDAWIGGALQTGLFDYVWVQFYNNPPCQYSSGMTDLEQAWKQWVSIKATEIFLGLPAAPAAAGSGFIPADVLTSKVLPAIKGSNKYGGVMLWDKYYDDQSGYSAAIKNNV</sequence>
<evidence type="ECO:0000256" key="12">
    <source>
        <dbReference type="ARBA" id="ARBA00047928"/>
    </source>
</evidence>
<keyword evidence="7 16" id="KW-0063">Aspartyl esterase</keyword>
<dbReference type="InterPro" id="IPR045321">
    <property type="entry name" value="Cts1-like"/>
</dbReference>
<evidence type="ECO:0000313" key="18">
    <source>
        <dbReference type="EMBL" id="KAL0346638.1"/>
    </source>
</evidence>
<dbReference type="InterPro" id="IPR050542">
    <property type="entry name" value="Glycosyl_Hydrlase18_Chitinase"/>
</dbReference>
<comment type="function">
    <text evidence="13">This protein functions as a defense against chitin containing fungal pathogens.</text>
</comment>
<dbReference type="FunFam" id="3.20.20.80:FF:000015">
    <property type="entry name" value="Acidic endochitinase SE2"/>
    <property type="match status" value="1"/>
</dbReference>
<dbReference type="InterPro" id="IPR012334">
    <property type="entry name" value="Pectin_lyas_fold"/>
</dbReference>
<comment type="catalytic activity">
    <reaction evidence="12 16">
        <text>[(1-&gt;4)-alpha-D-galacturonosyl methyl ester](n) + n H2O = [(1-&gt;4)-alpha-D-galacturonosyl](n) + n methanol + n H(+)</text>
        <dbReference type="Rhea" id="RHEA:22380"/>
        <dbReference type="Rhea" id="RHEA-COMP:14570"/>
        <dbReference type="Rhea" id="RHEA-COMP:14573"/>
        <dbReference type="ChEBI" id="CHEBI:15377"/>
        <dbReference type="ChEBI" id="CHEBI:15378"/>
        <dbReference type="ChEBI" id="CHEBI:17790"/>
        <dbReference type="ChEBI" id="CHEBI:140522"/>
        <dbReference type="ChEBI" id="CHEBI:140523"/>
        <dbReference type="EC" id="3.1.1.11"/>
    </reaction>
</comment>
<keyword evidence="10 15" id="KW-0326">Glycosidase</keyword>